<reference evidence="1" key="3">
    <citation type="submission" date="2025-09" db="UniProtKB">
        <authorList>
            <consortium name="Ensembl"/>
        </authorList>
    </citation>
    <scope>IDENTIFICATION</scope>
</reference>
<dbReference type="PANTHER" id="PTHR36978">
    <property type="entry name" value="P-LOOP CONTAINING NUCLEOTIDE TRIPHOSPHATE HYDROLASE"/>
    <property type="match status" value="1"/>
</dbReference>
<dbReference type="InterPro" id="IPR040632">
    <property type="entry name" value="Sulfotransfer_4"/>
</dbReference>
<dbReference type="Proteomes" id="UP000007875">
    <property type="component" value="Unassembled WGS sequence"/>
</dbReference>
<dbReference type="Ensembl" id="ENSCSAVT00000016771.1">
    <property type="protein sequence ID" value="ENSCSAVP00000016590.1"/>
    <property type="gene ID" value="ENSCSAVG00000009755.1"/>
</dbReference>
<dbReference type="Pfam" id="PF17784">
    <property type="entry name" value="Sulfotransfer_4"/>
    <property type="match status" value="1"/>
</dbReference>
<dbReference type="InterPro" id="IPR027417">
    <property type="entry name" value="P-loop_NTPase"/>
</dbReference>
<protein>
    <recommendedName>
        <fullName evidence="3">Sulfotransferase</fullName>
    </recommendedName>
</protein>
<dbReference type="HOGENOM" id="CLU_1844412_0_0_1"/>
<dbReference type="GeneTree" id="ENSGT00940000163713"/>
<dbReference type="SUPFAM" id="SSF52540">
    <property type="entry name" value="P-loop containing nucleoside triphosphate hydrolases"/>
    <property type="match status" value="1"/>
</dbReference>
<organism evidence="1 2">
    <name type="scientific">Ciona savignyi</name>
    <name type="common">Pacific transparent sea squirt</name>
    <dbReference type="NCBI Taxonomy" id="51511"/>
    <lineage>
        <taxon>Eukaryota</taxon>
        <taxon>Metazoa</taxon>
        <taxon>Chordata</taxon>
        <taxon>Tunicata</taxon>
        <taxon>Ascidiacea</taxon>
        <taxon>Phlebobranchia</taxon>
        <taxon>Cionidae</taxon>
        <taxon>Ciona</taxon>
    </lineage>
</organism>
<reference evidence="2" key="1">
    <citation type="submission" date="2003-08" db="EMBL/GenBank/DDBJ databases">
        <authorList>
            <person name="Birren B."/>
            <person name="Nusbaum C."/>
            <person name="Abebe A."/>
            <person name="Abouelleil A."/>
            <person name="Adekoya E."/>
            <person name="Ait-zahra M."/>
            <person name="Allen N."/>
            <person name="Allen T."/>
            <person name="An P."/>
            <person name="Anderson M."/>
            <person name="Anderson S."/>
            <person name="Arachchi H."/>
            <person name="Armbruster J."/>
            <person name="Bachantsang P."/>
            <person name="Baldwin J."/>
            <person name="Barry A."/>
            <person name="Bayul T."/>
            <person name="Blitshsteyn B."/>
            <person name="Bloom T."/>
            <person name="Blye J."/>
            <person name="Boguslavskiy L."/>
            <person name="Borowsky M."/>
            <person name="Boukhgalter B."/>
            <person name="Brunache A."/>
            <person name="Butler J."/>
            <person name="Calixte N."/>
            <person name="Calvo S."/>
            <person name="Camarata J."/>
            <person name="Campo K."/>
            <person name="Chang J."/>
            <person name="Cheshatsang Y."/>
            <person name="Citroen M."/>
            <person name="Collymore A."/>
            <person name="Considine T."/>
            <person name="Cook A."/>
            <person name="Cooke P."/>
            <person name="Corum B."/>
            <person name="Cuomo C."/>
            <person name="David R."/>
            <person name="Dawoe T."/>
            <person name="Degray S."/>
            <person name="Dodge S."/>
            <person name="Dooley K."/>
            <person name="Dorje P."/>
            <person name="Dorjee K."/>
            <person name="Dorris L."/>
            <person name="Duffey N."/>
            <person name="Dupes A."/>
            <person name="Elkins T."/>
            <person name="Engels R."/>
            <person name="Erickson J."/>
            <person name="Farina A."/>
            <person name="Faro S."/>
            <person name="Ferreira P."/>
            <person name="Fischer H."/>
            <person name="Fitzgerald M."/>
            <person name="Foley K."/>
            <person name="Gage D."/>
            <person name="Galagan J."/>
            <person name="Gearin G."/>
            <person name="Gnerre S."/>
            <person name="Gnirke A."/>
            <person name="Goyette A."/>
            <person name="Graham J."/>
            <person name="Grandbois E."/>
            <person name="Gyaltsen K."/>
            <person name="Hafez N."/>
            <person name="Hagopian D."/>
            <person name="Hagos B."/>
            <person name="Hall J."/>
            <person name="Hatcher B."/>
            <person name="Heller A."/>
            <person name="Higgins H."/>
            <person name="Honan T."/>
            <person name="Horn A."/>
            <person name="Houde N."/>
            <person name="Hughes L."/>
            <person name="Hulme W."/>
            <person name="Husby E."/>
            <person name="Iliev I."/>
            <person name="Jaffe D."/>
            <person name="Jones C."/>
            <person name="Kamal M."/>
            <person name="Kamat A."/>
            <person name="Kamvysselis M."/>
            <person name="Karlsson E."/>
            <person name="Kells C."/>
            <person name="Kieu A."/>
            <person name="Kisner P."/>
            <person name="Kodira C."/>
            <person name="Kulbokas E."/>
            <person name="Labutti K."/>
            <person name="Lama D."/>
            <person name="Landers T."/>
            <person name="Leger J."/>
            <person name="Levine S."/>
            <person name="Lewis D."/>
            <person name="Lewis T."/>
            <person name="Lindblad-toh K."/>
            <person name="Liu X."/>
            <person name="Lokyitsang T."/>
            <person name="Lokyitsang Y."/>
            <person name="Lucien O."/>
            <person name="Lui A."/>
            <person name="Ma L.J."/>
            <person name="Mabbitt R."/>
            <person name="Macdonald J."/>
            <person name="Maclean C."/>
            <person name="Major J."/>
            <person name="Manning J."/>
            <person name="Marabella R."/>
            <person name="Maru K."/>
            <person name="Matthews C."/>
            <person name="Mauceli E."/>
            <person name="Mccarthy M."/>
            <person name="Mcdonough S."/>
            <person name="Mcghee T."/>
            <person name="Meldrim J."/>
            <person name="Meneus L."/>
            <person name="Mesirov J."/>
            <person name="Mihalev A."/>
            <person name="Mihova T."/>
            <person name="Mikkelsen T."/>
            <person name="Mlenga V."/>
            <person name="Moru K."/>
            <person name="Mozes J."/>
            <person name="Mulrain L."/>
            <person name="Munson G."/>
            <person name="Naylor J."/>
            <person name="Newes C."/>
            <person name="Nguyen C."/>
            <person name="Nguyen N."/>
            <person name="Nguyen T."/>
            <person name="Nicol R."/>
            <person name="Nielsen C."/>
            <person name="Nizzari M."/>
            <person name="Norbu C."/>
            <person name="Norbu N."/>
            <person name="O'donnell P."/>
            <person name="Okoawo O."/>
            <person name="O'leary S."/>
            <person name="Omotosho B."/>
            <person name="O'neill K."/>
            <person name="Osman S."/>
            <person name="Parker S."/>
            <person name="Perrin D."/>
            <person name="Phunkhang P."/>
            <person name="Piqani B."/>
            <person name="Purcell S."/>
            <person name="Rachupka T."/>
            <person name="Ramasamy U."/>
            <person name="Rameau R."/>
            <person name="Ray V."/>
            <person name="Raymond C."/>
            <person name="Retta R."/>
            <person name="Richardson S."/>
            <person name="Rise C."/>
            <person name="Rodriguez J."/>
            <person name="Rogers J."/>
            <person name="Rogov P."/>
            <person name="Rutman M."/>
            <person name="Schupbach R."/>
            <person name="Seaman C."/>
            <person name="Settipalli S."/>
            <person name="Sharpe T."/>
            <person name="Sheridan J."/>
            <person name="Sherpa N."/>
            <person name="Shi J."/>
            <person name="Smirnov S."/>
            <person name="Smith C."/>
            <person name="Sougnez C."/>
            <person name="Spencer B."/>
            <person name="Stalker J."/>
            <person name="Stange-thomann N."/>
            <person name="Stavropoulos S."/>
            <person name="Stetson K."/>
            <person name="Stone C."/>
            <person name="Stone S."/>
            <person name="Stubbs M."/>
            <person name="Talamas J."/>
            <person name="Tchuinga P."/>
            <person name="Tenzing P."/>
            <person name="Tesfaye S."/>
            <person name="Theodore J."/>
            <person name="Thoulutsang Y."/>
            <person name="Topham K."/>
            <person name="Towey S."/>
            <person name="Tsamla T."/>
            <person name="Tsomo N."/>
            <person name="Vallee D."/>
            <person name="Vassiliev H."/>
            <person name="Venkataraman V."/>
            <person name="Vinson J."/>
            <person name="Vo A."/>
            <person name="Wade C."/>
            <person name="Wang S."/>
            <person name="Wangchuk T."/>
            <person name="Wangdi T."/>
            <person name="Whittaker C."/>
            <person name="Wilkinson J."/>
            <person name="Wu Y."/>
            <person name="Wyman D."/>
            <person name="Yadav S."/>
            <person name="Yang S."/>
            <person name="Yang X."/>
            <person name="Yeager S."/>
            <person name="Yee E."/>
            <person name="Young G."/>
            <person name="Zainoun J."/>
            <person name="Zembeck L."/>
            <person name="Zimmer A."/>
            <person name="Zody M."/>
            <person name="Lander E."/>
        </authorList>
    </citation>
    <scope>NUCLEOTIDE SEQUENCE [LARGE SCALE GENOMIC DNA]</scope>
</reference>
<dbReference type="AlphaFoldDB" id="H2ZG74"/>
<evidence type="ECO:0000313" key="2">
    <source>
        <dbReference type="Proteomes" id="UP000007875"/>
    </source>
</evidence>
<accession>H2ZG74</accession>
<name>H2ZG74_CIOSA</name>
<reference evidence="1" key="2">
    <citation type="submission" date="2025-08" db="UniProtKB">
        <authorList>
            <consortium name="Ensembl"/>
        </authorList>
    </citation>
    <scope>IDENTIFICATION</scope>
</reference>
<evidence type="ECO:0000313" key="1">
    <source>
        <dbReference type="Ensembl" id="ENSCSAVP00000016590.1"/>
    </source>
</evidence>
<keyword evidence="2" id="KW-1185">Reference proteome</keyword>
<dbReference type="PANTHER" id="PTHR36978:SF4">
    <property type="entry name" value="P-LOOP CONTAINING NUCLEOSIDE TRIPHOSPHATE HYDROLASE PROTEIN"/>
    <property type="match status" value="1"/>
</dbReference>
<proteinExistence type="predicted"/>
<evidence type="ECO:0008006" key="3">
    <source>
        <dbReference type="Google" id="ProtNLM"/>
    </source>
</evidence>
<sequence length="139" mass="15962">MMYYSSLVANAVFGHDSKFSFFKPPSFNNFLMKMAYRRHNLHVIQNAPKDKLLIYNVKEGWKPLCEFLGVEVPDVPFPRKNVGGSIVDEWLERPAIKKMKLEILCSMTAIVTVSSYLGYKLVYGGWGNGIWSTCLRIFD</sequence>
<dbReference type="Gene3D" id="3.40.50.300">
    <property type="entry name" value="P-loop containing nucleotide triphosphate hydrolases"/>
    <property type="match status" value="1"/>
</dbReference>